<dbReference type="InterPro" id="IPR016181">
    <property type="entry name" value="Acyl_CoA_acyltransferase"/>
</dbReference>
<proteinExistence type="predicted"/>
<protein>
    <submittedName>
        <fullName evidence="2">GNAT family N-acetyltransferase</fullName>
    </submittedName>
</protein>
<evidence type="ECO:0000259" key="1">
    <source>
        <dbReference type="PROSITE" id="PS51186"/>
    </source>
</evidence>
<keyword evidence="2" id="KW-0808">Transferase</keyword>
<dbReference type="PANTHER" id="PTHR43441">
    <property type="entry name" value="RIBOSOMAL-PROTEIN-SERINE ACETYLTRANSFERASE"/>
    <property type="match status" value="1"/>
</dbReference>
<sequence>MSQQAASGIRSGAVPGEVADAVPLGAPVEGGPARRPAPVTLQGRHVAIVPFDADRHAASLYALSHGPGKEALWAYLSAAPFPDEAAFTRFYAEAATKADPLLFAIVEAATGRAVGHATYMRIEPAHRVIEVGNILYTPALQRTPGATEAMYLMARHAFEDLGYRRYEWKCNALNAPSRRAAERLGFSYEGLFRQHMIIKGLSRDTAWYALLDHEWPCARAAFEAWLDPANFDAEGRQKQRLEDIRAAL</sequence>
<dbReference type="Proteomes" id="UP000305131">
    <property type="component" value="Unassembled WGS sequence"/>
</dbReference>
<gene>
    <name evidence="2" type="ORF">FBQ73_21460</name>
</gene>
<dbReference type="Gene3D" id="3.40.630.30">
    <property type="match status" value="1"/>
</dbReference>
<dbReference type="InterPro" id="IPR051908">
    <property type="entry name" value="Ribosomal_N-acetyltransferase"/>
</dbReference>
<dbReference type="PANTHER" id="PTHR43441:SF2">
    <property type="entry name" value="FAMILY ACETYLTRANSFERASE, PUTATIVE (AFU_ORTHOLOGUE AFUA_7G00850)-RELATED"/>
    <property type="match status" value="1"/>
</dbReference>
<dbReference type="PROSITE" id="PS51186">
    <property type="entry name" value="GNAT"/>
    <property type="match status" value="1"/>
</dbReference>
<evidence type="ECO:0000313" key="3">
    <source>
        <dbReference type="Proteomes" id="UP000305131"/>
    </source>
</evidence>
<name>A0A6C1KBU3_XANAU</name>
<dbReference type="Pfam" id="PF13302">
    <property type="entry name" value="Acetyltransf_3"/>
    <property type="match status" value="1"/>
</dbReference>
<dbReference type="FunFam" id="3.40.630.30:FF:000047">
    <property type="entry name" value="Acetyltransferase, GNAT family"/>
    <property type="match status" value="1"/>
</dbReference>
<dbReference type="RefSeq" id="WP_138401515.1">
    <property type="nucleotide sequence ID" value="NZ_JBAFVI010000007.1"/>
</dbReference>
<dbReference type="AlphaFoldDB" id="A0A6C1KBU3"/>
<dbReference type="OrthoDB" id="5295305at2"/>
<dbReference type="GO" id="GO:0008999">
    <property type="term" value="F:protein-N-terminal-alanine acetyltransferase activity"/>
    <property type="evidence" value="ECO:0007669"/>
    <property type="project" value="TreeGrafter"/>
</dbReference>
<dbReference type="EMBL" id="VAUP01000041">
    <property type="protein sequence ID" value="TLX41007.1"/>
    <property type="molecule type" value="Genomic_DNA"/>
</dbReference>
<organism evidence="2 3">
    <name type="scientific">Xanthobacter autotrophicus</name>
    <dbReference type="NCBI Taxonomy" id="280"/>
    <lineage>
        <taxon>Bacteria</taxon>
        <taxon>Pseudomonadati</taxon>
        <taxon>Pseudomonadota</taxon>
        <taxon>Alphaproteobacteria</taxon>
        <taxon>Hyphomicrobiales</taxon>
        <taxon>Xanthobacteraceae</taxon>
        <taxon>Xanthobacter</taxon>
    </lineage>
</organism>
<dbReference type="InterPro" id="IPR000182">
    <property type="entry name" value="GNAT_dom"/>
</dbReference>
<dbReference type="GO" id="GO:1990189">
    <property type="term" value="F:protein N-terminal-serine acetyltransferase activity"/>
    <property type="evidence" value="ECO:0007669"/>
    <property type="project" value="TreeGrafter"/>
</dbReference>
<dbReference type="SUPFAM" id="SSF55729">
    <property type="entry name" value="Acyl-CoA N-acyltransferases (Nat)"/>
    <property type="match status" value="1"/>
</dbReference>
<dbReference type="GeneID" id="95776025"/>
<evidence type="ECO:0000313" key="2">
    <source>
        <dbReference type="EMBL" id="TLX41007.1"/>
    </source>
</evidence>
<accession>A0A6C1KBU3</accession>
<comment type="caution">
    <text evidence="2">The sequence shown here is derived from an EMBL/GenBank/DDBJ whole genome shotgun (WGS) entry which is preliminary data.</text>
</comment>
<feature type="domain" description="N-acetyltransferase" evidence="1">
    <location>
        <begin position="58"/>
        <end position="214"/>
    </location>
</feature>
<reference evidence="2 3" key="1">
    <citation type="submission" date="2019-05" db="EMBL/GenBank/DDBJ databases">
        <authorList>
            <person name="Zhou X."/>
        </authorList>
    </citation>
    <scope>NUCLEOTIDE SEQUENCE [LARGE SCALE GENOMIC DNA]</scope>
    <source>
        <strain evidence="2 3">DSM 432</strain>
    </source>
</reference>